<evidence type="ECO:0000313" key="2">
    <source>
        <dbReference type="EMBL" id="PNP54586.1"/>
    </source>
</evidence>
<gene>
    <name evidence="2" type="ORF">THARTR1_05143</name>
</gene>
<feature type="domain" description="BTB" evidence="1">
    <location>
        <begin position="69"/>
        <end position="136"/>
    </location>
</feature>
<dbReference type="SUPFAM" id="SSF54695">
    <property type="entry name" value="POZ domain"/>
    <property type="match status" value="1"/>
</dbReference>
<dbReference type="InterPro" id="IPR000210">
    <property type="entry name" value="BTB/POZ_dom"/>
</dbReference>
<protein>
    <recommendedName>
        <fullName evidence="1">BTB domain-containing protein</fullName>
    </recommendedName>
</protein>
<dbReference type="SMART" id="SM00225">
    <property type="entry name" value="BTB"/>
    <property type="match status" value="1"/>
</dbReference>
<dbReference type="PANTHER" id="PTHR47843:SF5">
    <property type="entry name" value="BTB_POZ DOMAIN PROTEIN"/>
    <property type="match status" value="1"/>
</dbReference>
<proteinExistence type="predicted"/>
<dbReference type="OrthoDB" id="6359816at2759"/>
<name>A0A2K0U9Z1_TRIHA</name>
<evidence type="ECO:0000313" key="3">
    <source>
        <dbReference type="Proteomes" id="UP000236290"/>
    </source>
</evidence>
<organism evidence="2 3">
    <name type="scientific">Trichoderma harzianum</name>
    <name type="common">Hypocrea lixii</name>
    <dbReference type="NCBI Taxonomy" id="5544"/>
    <lineage>
        <taxon>Eukaryota</taxon>
        <taxon>Fungi</taxon>
        <taxon>Dikarya</taxon>
        <taxon>Ascomycota</taxon>
        <taxon>Pezizomycotina</taxon>
        <taxon>Sordariomycetes</taxon>
        <taxon>Hypocreomycetidae</taxon>
        <taxon>Hypocreales</taxon>
        <taxon>Hypocreaceae</taxon>
        <taxon>Trichoderma</taxon>
    </lineage>
</organism>
<evidence type="ECO:0000259" key="1">
    <source>
        <dbReference type="PROSITE" id="PS50097"/>
    </source>
</evidence>
<dbReference type="AlphaFoldDB" id="A0A2K0U9Z1"/>
<reference evidence="2 3" key="1">
    <citation type="submission" date="2017-02" db="EMBL/GenBank/DDBJ databases">
        <title>Genomes of Trichoderma spp. with biocontrol activity.</title>
        <authorList>
            <person name="Gardiner D."/>
            <person name="Kazan K."/>
            <person name="Vos C."/>
            <person name="Harvey P."/>
        </authorList>
    </citation>
    <scope>NUCLEOTIDE SEQUENCE [LARGE SCALE GENOMIC DNA]</scope>
    <source>
        <strain evidence="2 3">Tr1</strain>
    </source>
</reference>
<comment type="caution">
    <text evidence="2">The sequence shown here is derived from an EMBL/GenBank/DDBJ whole genome shotgun (WGS) entry which is preliminary data.</text>
</comment>
<dbReference type="Proteomes" id="UP000236290">
    <property type="component" value="Unassembled WGS sequence"/>
</dbReference>
<accession>A0A2K0U9Z1</accession>
<dbReference type="CDD" id="cd18186">
    <property type="entry name" value="BTB_POZ_ZBTB_KLHL-like"/>
    <property type="match status" value="1"/>
</dbReference>
<sequence length="249" mass="29109">MQNSPPERHNIYPWLTPFDAHLRLQIEALIRKTAASPAKMVSTNEDLFEQHSYTLNWAIHRRFNTEPFADVTIRLGDVELPAHGIILASQSEYFKTALESPMKEGIERKFEFNEGSMHAHWRMVEYIYTGQYDHDAAAPLGLIADDEDLLKDVRVYQLADYFQVENLKYYAFQQFKTRIKRLWVAESFVDCIRYVYGIPNNVSYDMRTEIAKIALKHLADLWDKKIFRTLIREGGDFVIDILKLIVSSN</sequence>
<dbReference type="Pfam" id="PF00651">
    <property type="entry name" value="BTB"/>
    <property type="match status" value="1"/>
</dbReference>
<dbReference type="EMBL" id="MTYI01000059">
    <property type="protein sequence ID" value="PNP54586.1"/>
    <property type="molecule type" value="Genomic_DNA"/>
</dbReference>
<dbReference type="InterPro" id="IPR011333">
    <property type="entry name" value="SKP1/BTB/POZ_sf"/>
</dbReference>
<dbReference type="PROSITE" id="PS50097">
    <property type="entry name" value="BTB"/>
    <property type="match status" value="1"/>
</dbReference>
<dbReference type="PANTHER" id="PTHR47843">
    <property type="entry name" value="BTB DOMAIN-CONTAINING PROTEIN-RELATED"/>
    <property type="match status" value="1"/>
</dbReference>
<dbReference type="Gene3D" id="3.30.710.10">
    <property type="entry name" value="Potassium Channel Kv1.1, Chain A"/>
    <property type="match status" value="1"/>
</dbReference>